<evidence type="ECO:0000256" key="1">
    <source>
        <dbReference type="ARBA" id="ARBA00006594"/>
    </source>
</evidence>
<dbReference type="Pfam" id="PF12564">
    <property type="entry name" value="TypeIII_RM_meth"/>
    <property type="match status" value="1"/>
</dbReference>
<evidence type="ECO:0000256" key="2">
    <source>
        <dbReference type="ARBA" id="ARBA00022603"/>
    </source>
</evidence>
<reference evidence="8 9" key="1">
    <citation type="submission" date="2019-07" db="EMBL/GenBank/DDBJ databases">
        <title>Genomic analysis of Lentibacillus sp. NKC851-2.</title>
        <authorList>
            <person name="Oh Y.J."/>
        </authorList>
    </citation>
    <scope>NUCLEOTIDE SEQUENCE [LARGE SCALE GENOMIC DNA]</scope>
    <source>
        <strain evidence="8 9">NKC851-2</strain>
    </source>
</reference>
<evidence type="ECO:0000313" key="9">
    <source>
        <dbReference type="Proteomes" id="UP000319280"/>
    </source>
</evidence>
<dbReference type="PRINTS" id="PR00506">
    <property type="entry name" value="D21N6MTFRASE"/>
</dbReference>
<keyword evidence="5" id="KW-0680">Restriction system</keyword>
<dbReference type="Proteomes" id="UP000319280">
    <property type="component" value="Unassembled WGS sequence"/>
</dbReference>
<dbReference type="Pfam" id="PF01555">
    <property type="entry name" value="N6_N4_Mtase"/>
    <property type="match status" value="2"/>
</dbReference>
<protein>
    <submittedName>
        <fullName evidence="8">Site-specific DNA-methyltransferase</fullName>
    </submittedName>
</protein>
<dbReference type="GO" id="GO:0008170">
    <property type="term" value="F:N-methyltransferase activity"/>
    <property type="evidence" value="ECO:0007669"/>
    <property type="project" value="InterPro"/>
</dbReference>
<dbReference type="InterPro" id="IPR029063">
    <property type="entry name" value="SAM-dependent_MTases_sf"/>
</dbReference>
<gene>
    <name evidence="8" type="ORF">FH966_06880</name>
</gene>
<dbReference type="InterPro" id="IPR022221">
    <property type="entry name" value="TypeIII_RM_meth"/>
</dbReference>
<dbReference type="PROSITE" id="PS00092">
    <property type="entry name" value="N6_MTASE"/>
    <property type="match status" value="1"/>
</dbReference>
<dbReference type="SUPFAM" id="SSF53335">
    <property type="entry name" value="S-adenosyl-L-methionine-dependent methyltransferases"/>
    <property type="match status" value="1"/>
</dbReference>
<comment type="caution">
    <text evidence="8">The sequence shown here is derived from an EMBL/GenBank/DDBJ whole genome shotgun (WGS) entry which is preliminary data.</text>
</comment>
<organism evidence="8 9">
    <name type="scientific">Lentibacillus cibarius</name>
    <dbReference type="NCBI Taxonomy" id="2583219"/>
    <lineage>
        <taxon>Bacteria</taxon>
        <taxon>Bacillati</taxon>
        <taxon>Bacillota</taxon>
        <taxon>Bacilli</taxon>
        <taxon>Bacillales</taxon>
        <taxon>Bacillaceae</taxon>
        <taxon>Lentibacillus</taxon>
    </lineage>
</organism>
<feature type="domain" description="DNA methylase N-4/N-6" evidence="6">
    <location>
        <begin position="438"/>
        <end position="536"/>
    </location>
</feature>
<proteinExistence type="inferred from homology"/>
<name>A0A549YHS3_9BACI</name>
<evidence type="ECO:0000256" key="4">
    <source>
        <dbReference type="ARBA" id="ARBA00022691"/>
    </source>
</evidence>
<dbReference type="PIRSF" id="PIRSF015855">
    <property type="entry name" value="TypeIII_Mtase_mKpnI"/>
    <property type="match status" value="1"/>
</dbReference>
<dbReference type="GO" id="GO:0003677">
    <property type="term" value="F:DNA binding"/>
    <property type="evidence" value="ECO:0007669"/>
    <property type="project" value="InterPro"/>
</dbReference>
<evidence type="ECO:0000256" key="3">
    <source>
        <dbReference type="ARBA" id="ARBA00022679"/>
    </source>
</evidence>
<dbReference type="InterPro" id="IPR002941">
    <property type="entry name" value="DNA_methylase_N4/N6"/>
</dbReference>
<feature type="domain" description="DNA methylase N-4/N-6" evidence="6">
    <location>
        <begin position="195"/>
        <end position="351"/>
    </location>
</feature>
<evidence type="ECO:0000259" key="6">
    <source>
        <dbReference type="Pfam" id="PF01555"/>
    </source>
</evidence>
<sequence length="678" mass="78139">MDTKLLSEIKNVLLSFPEYWEENALLKSKVIDDLREYRPDLIEKFLGNDMVKNTYAMKVYDTYVFKINEFISMLRYKNYWENSYTKYSNEIGLTSEGKYLKYNSDVVLDFPHKDCVLEGSMTKEDVGKDEVFYHNVLAKEELDIMLSPKVLTNIKKYDKNGVHNISKFTDTDNLILKGNNLVALYTLKERFAGKVKLIYIDPPYNTGSDSFRYNDRFNHSTWLTFMKNRIEITKDLLSEDGSIWIHLDDNEVAHLKVLCDEIFGESNFINLITLKTKTAGVSGSSEGKSLIDATEFILCYAKNKSVFQLNETGIKKPLIPLIEEYKISGKSWKYTTVFKSIGKGEYHSTIKDGSGKDIKIYKHQNFEQSSIGKISKEENISEEEVYKKYIDYICTTENAQTSIRTRVQDATIGEDNLFSIEYYPSSGKNKGKLTTLYFTGPQKRLVSWLKNVCYVEKDTIYKRERISTLWDHLNWNNVNKEGGVNLPGGQKPEELIQLILEMTTDKEDLVLDFFLGSGTTAAVAHKMNRKYIGIEQLNYEGNDSIIRLQGSIEGEQGGISKDVEWNGGGSFIYAELYELNQQFVDEVQQAKSDDELSNLIVGINNKAFLDFKVDIDKLTNDEEKYLSLSLEEKKDILIKALDANQMYLSYSEIDDSQYEIPDYIKQFNHSFYNRGDQS</sequence>
<dbReference type="InterPro" id="IPR002295">
    <property type="entry name" value="N4/N6-MTase_EcoPI_Mod-like"/>
</dbReference>
<dbReference type="GO" id="GO:0032259">
    <property type="term" value="P:methylation"/>
    <property type="evidence" value="ECO:0007669"/>
    <property type="project" value="UniProtKB-KW"/>
</dbReference>
<accession>A0A549YHS3</accession>
<comment type="similarity">
    <text evidence="1">Belongs to the N(4)/N(6)-methyltransferase family.</text>
</comment>
<evidence type="ECO:0000313" key="8">
    <source>
        <dbReference type="EMBL" id="TRM11442.1"/>
    </source>
</evidence>
<keyword evidence="3 8" id="KW-0808">Transferase</keyword>
<feature type="domain" description="Type III restriction/modification enzyme methylation subunit" evidence="7">
    <location>
        <begin position="40"/>
        <end position="93"/>
    </location>
</feature>
<dbReference type="GO" id="GO:0009307">
    <property type="term" value="P:DNA restriction-modification system"/>
    <property type="evidence" value="ECO:0007669"/>
    <property type="project" value="UniProtKB-KW"/>
</dbReference>
<keyword evidence="9" id="KW-1185">Reference proteome</keyword>
<dbReference type="RefSeq" id="WP_142790572.1">
    <property type="nucleotide sequence ID" value="NZ_VJMZ01000001.1"/>
</dbReference>
<dbReference type="InterPro" id="IPR002052">
    <property type="entry name" value="DNA_methylase_N6_adenine_CS"/>
</dbReference>
<keyword evidence="2 8" id="KW-0489">Methyltransferase</keyword>
<dbReference type="Gene3D" id="3.40.50.150">
    <property type="entry name" value="Vaccinia Virus protein VP39"/>
    <property type="match status" value="1"/>
</dbReference>
<keyword evidence="4" id="KW-0949">S-adenosyl-L-methionine</keyword>
<evidence type="ECO:0000259" key="7">
    <source>
        <dbReference type="Pfam" id="PF12564"/>
    </source>
</evidence>
<dbReference type="EMBL" id="VJMZ01000001">
    <property type="protein sequence ID" value="TRM11442.1"/>
    <property type="molecule type" value="Genomic_DNA"/>
</dbReference>
<dbReference type="AlphaFoldDB" id="A0A549YHS3"/>
<evidence type="ECO:0000256" key="5">
    <source>
        <dbReference type="ARBA" id="ARBA00022747"/>
    </source>
</evidence>